<dbReference type="InterPro" id="IPR003611">
    <property type="entry name" value="NUMOD3"/>
</dbReference>
<keyword evidence="2" id="KW-0540">Nuclease</keyword>
<sequence length="262" mass="30387">MGYIYKITNIITGKCYIGVTIQPDIKRRWTKHINSVNYKEGCPLLKKSMKKHGVKNFKFDILIICFDQDVVKYEKEYIKKFNSQVPNGYNILSGGQIGDGLVGYKHSQETIEKIKEKGRLFRENNPNHFETYREKHKKSLEHVDFSSSVKNSEKFKKAMIDRKEKYKIGDKKVSDDHKKKISDSLKLFHNDNKNTASDAQKEAIRKALSKPIIQYDKDGIMIKEYRSIAEADRTSGVKKSNIQHVLCGKNKLAGGFIWKYKL</sequence>
<dbReference type="CDD" id="cd10443">
    <property type="entry name" value="GIY-YIG_HE_Tlr8p_PBC-V_like"/>
    <property type="match status" value="1"/>
</dbReference>
<dbReference type="InterPro" id="IPR006350">
    <property type="entry name" value="Intron_endoG1"/>
</dbReference>
<comment type="similarity">
    <text evidence="1">To endonucleases of group I introns of fungi and phage.</text>
</comment>
<evidence type="ECO:0000313" key="6">
    <source>
        <dbReference type="EMBL" id="QHT14686.1"/>
    </source>
</evidence>
<dbReference type="SUPFAM" id="SSF82771">
    <property type="entry name" value="GIY-YIG endonuclease"/>
    <property type="match status" value="1"/>
</dbReference>
<dbReference type="NCBIfam" id="TIGR01453">
    <property type="entry name" value="grpIintron_endo"/>
    <property type="match status" value="1"/>
</dbReference>
<dbReference type="InterPro" id="IPR003647">
    <property type="entry name" value="Intron_nuc_1_rpt"/>
</dbReference>
<dbReference type="GO" id="GO:0003677">
    <property type="term" value="F:DNA binding"/>
    <property type="evidence" value="ECO:0007669"/>
    <property type="project" value="InterPro"/>
</dbReference>
<keyword evidence="4" id="KW-0378">Hydrolase</keyword>
<reference evidence="6" key="1">
    <citation type="journal article" date="2020" name="Nature">
        <title>Giant virus diversity and host interactions through global metagenomics.</title>
        <authorList>
            <person name="Schulz F."/>
            <person name="Roux S."/>
            <person name="Paez-Espino D."/>
            <person name="Jungbluth S."/>
            <person name="Walsh D.A."/>
            <person name="Denef V.J."/>
            <person name="McMahon K.D."/>
            <person name="Konstantinidis K.T."/>
            <person name="Eloe-Fadrosh E.A."/>
            <person name="Kyrpides N.C."/>
            <person name="Woyke T."/>
        </authorList>
    </citation>
    <scope>NUCLEOTIDE SEQUENCE</scope>
    <source>
        <strain evidence="6">GVMAG-M-3300023174-141</strain>
    </source>
</reference>
<dbReference type="SMART" id="SM00496">
    <property type="entry name" value="IENR2"/>
    <property type="match status" value="2"/>
</dbReference>
<evidence type="ECO:0000256" key="2">
    <source>
        <dbReference type="ARBA" id="ARBA00022722"/>
    </source>
</evidence>
<evidence type="ECO:0000256" key="3">
    <source>
        <dbReference type="ARBA" id="ARBA00022759"/>
    </source>
</evidence>
<dbReference type="GO" id="GO:0004519">
    <property type="term" value="F:endonuclease activity"/>
    <property type="evidence" value="ECO:0007669"/>
    <property type="project" value="UniProtKB-KW"/>
</dbReference>
<proteinExistence type="predicted"/>
<dbReference type="SMART" id="SM00497">
    <property type="entry name" value="IENR1"/>
    <property type="match status" value="1"/>
</dbReference>
<evidence type="ECO:0000256" key="4">
    <source>
        <dbReference type="ARBA" id="ARBA00022801"/>
    </source>
</evidence>
<dbReference type="Gene3D" id="3.40.1440.10">
    <property type="entry name" value="GIY-YIG endonuclease"/>
    <property type="match status" value="1"/>
</dbReference>
<dbReference type="InterPro" id="IPR035901">
    <property type="entry name" value="GIY-YIG_endonuc_sf"/>
</dbReference>
<dbReference type="SUPFAM" id="SSF64496">
    <property type="entry name" value="DNA-binding domain of intron-encoded endonucleases"/>
    <property type="match status" value="1"/>
</dbReference>
<name>A0A6C0DCF8_9ZZZZ</name>
<dbReference type="InterPro" id="IPR000305">
    <property type="entry name" value="GIY-YIG_endonuc"/>
</dbReference>
<evidence type="ECO:0000259" key="5">
    <source>
        <dbReference type="PROSITE" id="PS50164"/>
    </source>
</evidence>
<dbReference type="GO" id="GO:0016787">
    <property type="term" value="F:hydrolase activity"/>
    <property type="evidence" value="ECO:0007669"/>
    <property type="project" value="UniProtKB-KW"/>
</dbReference>
<dbReference type="Pfam" id="PF22083">
    <property type="entry name" value="I-HmuI_NUMOD-like"/>
    <property type="match status" value="1"/>
</dbReference>
<accession>A0A6C0DCF8</accession>
<dbReference type="Gene3D" id="1.10.10.10">
    <property type="entry name" value="Winged helix-like DNA-binding domain superfamily/Winged helix DNA-binding domain"/>
    <property type="match status" value="1"/>
</dbReference>
<dbReference type="InterPro" id="IPR036388">
    <property type="entry name" value="WH-like_DNA-bd_sf"/>
</dbReference>
<dbReference type="PROSITE" id="PS50164">
    <property type="entry name" value="GIY_YIG"/>
    <property type="match status" value="1"/>
</dbReference>
<dbReference type="SMART" id="SM00465">
    <property type="entry name" value="GIYc"/>
    <property type="match status" value="1"/>
</dbReference>
<keyword evidence="3" id="KW-0255">Endonuclease</keyword>
<feature type="domain" description="GIY-YIG" evidence="5">
    <location>
        <begin position="1"/>
        <end position="91"/>
    </location>
</feature>
<dbReference type="Pfam" id="PF01541">
    <property type="entry name" value="GIY-YIG"/>
    <property type="match status" value="1"/>
</dbReference>
<organism evidence="6">
    <name type="scientific">viral metagenome</name>
    <dbReference type="NCBI Taxonomy" id="1070528"/>
    <lineage>
        <taxon>unclassified sequences</taxon>
        <taxon>metagenomes</taxon>
        <taxon>organismal metagenomes</taxon>
    </lineage>
</organism>
<dbReference type="InterPro" id="IPR054307">
    <property type="entry name" value="I-HmuI_NUMOD-like"/>
</dbReference>
<protein>
    <recommendedName>
        <fullName evidence="5">GIY-YIG domain-containing protein</fullName>
    </recommendedName>
</protein>
<dbReference type="EMBL" id="MN739588">
    <property type="protein sequence ID" value="QHT14686.1"/>
    <property type="molecule type" value="Genomic_DNA"/>
</dbReference>
<evidence type="ECO:0000256" key="1">
    <source>
        <dbReference type="ARBA" id="ARBA00010045"/>
    </source>
</evidence>
<dbReference type="AlphaFoldDB" id="A0A6C0DCF8"/>